<dbReference type="RefSeq" id="WP_379810559.1">
    <property type="nucleotide sequence ID" value="NZ_JBHUPC010000010.1"/>
</dbReference>
<feature type="chain" id="PRO_5046166096" description="Outer membrane protein beta-barrel domain-containing protein" evidence="1">
    <location>
        <begin position="22"/>
        <end position="212"/>
    </location>
</feature>
<evidence type="ECO:0000313" key="3">
    <source>
        <dbReference type="Proteomes" id="UP001597534"/>
    </source>
</evidence>
<name>A0ABW5YJ34_9FLAO</name>
<dbReference type="Proteomes" id="UP001597534">
    <property type="component" value="Unassembled WGS sequence"/>
</dbReference>
<keyword evidence="3" id="KW-1185">Reference proteome</keyword>
<gene>
    <name evidence="2" type="ORF">ACFS5J_03275</name>
</gene>
<accession>A0ABW5YJ34</accession>
<organism evidence="2 3">
    <name type="scientific">Flavobacterium chuncheonense</name>
    <dbReference type="NCBI Taxonomy" id="2026653"/>
    <lineage>
        <taxon>Bacteria</taxon>
        <taxon>Pseudomonadati</taxon>
        <taxon>Bacteroidota</taxon>
        <taxon>Flavobacteriia</taxon>
        <taxon>Flavobacteriales</taxon>
        <taxon>Flavobacteriaceae</taxon>
        <taxon>Flavobacterium</taxon>
    </lineage>
</organism>
<dbReference type="InterPro" id="IPR011250">
    <property type="entry name" value="OMP/PagP_B-barrel"/>
</dbReference>
<evidence type="ECO:0000256" key="1">
    <source>
        <dbReference type="SAM" id="SignalP"/>
    </source>
</evidence>
<comment type="caution">
    <text evidence="2">The sequence shown here is derived from an EMBL/GenBank/DDBJ whole genome shotgun (WGS) entry which is preliminary data.</text>
</comment>
<reference evidence="3" key="1">
    <citation type="journal article" date="2019" name="Int. J. Syst. Evol. Microbiol.">
        <title>The Global Catalogue of Microorganisms (GCM) 10K type strain sequencing project: providing services to taxonomists for standard genome sequencing and annotation.</title>
        <authorList>
            <consortium name="The Broad Institute Genomics Platform"/>
            <consortium name="The Broad Institute Genome Sequencing Center for Infectious Disease"/>
            <person name="Wu L."/>
            <person name="Ma J."/>
        </authorList>
    </citation>
    <scope>NUCLEOTIDE SEQUENCE [LARGE SCALE GENOMIC DNA]</scope>
    <source>
        <strain evidence="3">KCTC 22671</strain>
    </source>
</reference>
<evidence type="ECO:0000313" key="2">
    <source>
        <dbReference type="EMBL" id="MFD2891031.1"/>
    </source>
</evidence>
<protein>
    <recommendedName>
        <fullName evidence="4">Outer membrane protein beta-barrel domain-containing protein</fullName>
    </recommendedName>
</protein>
<proteinExistence type="predicted"/>
<evidence type="ECO:0008006" key="4">
    <source>
        <dbReference type="Google" id="ProtNLM"/>
    </source>
</evidence>
<keyword evidence="1" id="KW-0732">Signal</keyword>
<dbReference type="EMBL" id="JBHUPC010000010">
    <property type="protein sequence ID" value="MFD2891031.1"/>
    <property type="molecule type" value="Genomic_DNA"/>
</dbReference>
<dbReference type="SUPFAM" id="SSF56925">
    <property type="entry name" value="OMPA-like"/>
    <property type="match status" value="1"/>
</dbReference>
<feature type="signal peptide" evidence="1">
    <location>
        <begin position="1"/>
        <end position="21"/>
    </location>
</feature>
<sequence>MLQFNKLNLLVVFLFSVMTFAQQDGWNHWSLDAGYGYVQPSSLFKTPQSTGKFAGFRHAELGLRYMVTPTIGAKLSYNNDRFEYKRYGIEFNTFQLEAVYNLGSLFQLSYWTYETVGLLAHAGSGVTIAGPESIKKYETIGTASLGLTPQVKVADRLSIYADLTYAFHFKQHYGFDGVLLDPDYNPEVGKSLRFAVGIQLYLGKERRHVDWY</sequence>